<name>A0A1R1YIF7_9FUNG</name>
<dbReference type="AlphaFoldDB" id="A0A1R1YIF7"/>
<organism evidence="1 2">
    <name type="scientific">Smittium culicis</name>
    <dbReference type="NCBI Taxonomy" id="133412"/>
    <lineage>
        <taxon>Eukaryota</taxon>
        <taxon>Fungi</taxon>
        <taxon>Fungi incertae sedis</taxon>
        <taxon>Zoopagomycota</taxon>
        <taxon>Kickxellomycotina</taxon>
        <taxon>Harpellomycetes</taxon>
        <taxon>Harpellales</taxon>
        <taxon>Legeriomycetaceae</taxon>
        <taxon>Smittium</taxon>
    </lineage>
</organism>
<comment type="caution">
    <text evidence="1">The sequence shown here is derived from an EMBL/GenBank/DDBJ whole genome shotgun (WGS) entry which is preliminary data.</text>
</comment>
<evidence type="ECO:0000313" key="1">
    <source>
        <dbReference type="EMBL" id="OMJ26496.1"/>
    </source>
</evidence>
<reference evidence="2" key="1">
    <citation type="submission" date="2017-01" db="EMBL/GenBank/DDBJ databases">
        <authorList>
            <person name="Wang Y."/>
            <person name="White M."/>
            <person name="Kvist S."/>
            <person name="Moncalvo J.-M."/>
        </authorList>
    </citation>
    <scope>NUCLEOTIDE SEQUENCE [LARGE SCALE GENOMIC DNA]</scope>
    <source>
        <strain evidence="2">ID-206-W2</strain>
    </source>
</reference>
<sequence length="69" mass="7820">MAFNALLNLSVNPFVSVWYGDEYICLMFNFLHIDLSAFPVNDVFDLVSDFKFCMVVTSTHLFSFSGKGP</sequence>
<keyword evidence="2" id="KW-1185">Reference proteome</keyword>
<dbReference type="Proteomes" id="UP000187429">
    <property type="component" value="Unassembled WGS sequence"/>
</dbReference>
<gene>
    <name evidence="1" type="ORF">AYI69_g3983</name>
</gene>
<protein>
    <submittedName>
        <fullName evidence="1">Uncharacterized protein</fullName>
    </submittedName>
</protein>
<accession>A0A1R1YIF7</accession>
<dbReference type="EMBL" id="LSSM01001461">
    <property type="protein sequence ID" value="OMJ26496.1"/>
    <property type="molecule type" value="Genomic_DNA"/>
</dbReference>
<evidence type="ECO:0000313" key="2">
    <source>
        <dbReference type="Proteomes" id="UP000187429"/>
    </source>
</evidence>
<proteinExistence type="predicted"/>